<evidence type="ECO:0000313" key="2">
    <source>
        <dbReference type="EMBL" id="MFD2831137.1"/>
    </source>
</evidence>
<organism evidence="2 3">
    <name type="scientific">Corticicoccus populi</name>
    <dbReference type="NCBI Taxonomy" id="1812821"/>
    <lineage>
        <taxon>Bacteria</taxon>
        <taxon>Bacillati</taxon>
        <taxon>Bacillota</taxon>
        <taxon>Bacilli</taxon>
        <taxon>Bacillales</taxon>
        <taxon>Staphylococcaceae</taxon>
        <taxon>Corticicoccus</taxon>
    </lineage>
</organism>
<dbReference type="EMBL" id="JBHUOQ010000004">
    <property type="protein sequence ID" value="MFD2831137.1"/>
    <property type="molecule type" value="Genomic_DNA"/>
</dbReference>
<accession>A0ABW5WYN4</accession>
<dbReference type="SUPFAM" id="SSF53335">
    <property type="entry name" value="S-adenosyl-L-methionine-dependent methyltransferases"/>
    <property type="match status" value="1"/>
</dbReference>
<reference evidence="3" key="1">
    <citation type="journal article" date="2019" name="Int. J. Syst. Evol. Microbiol.">
        <title>The Global Catalogue of Microorganisms (GCM) 10K type strain sequencing project: providing services to taxonomists for standard genome sequencing and annotation.</title>
        <authorList>
            <consortium name="The Broad Institute Genomics Platform"/>
            <consortium name="The Broad Institute Genome Sequencing Center for Infectious Disease"/>
            <person name="Wu L."/>
            <person name="Ma J."/>
        </authorList>
    </citation>
    <scope>NUCLEOTIDE SEQUENCE [LARGE SCALE GENOMIC DNA]</scope>
    <source>
        <strain evidence="3">KCTC 33575</strain>
    </source>
</reference>
<comment type="caution">
    <text evidence="2">The sequence shown here is derived from an EMBL/GenBank/DDBJ whole genome shotgun (WGS) entry which is preliminary data.</text>
</comment>
<keyword evidence="3" id="KW-1185">Reference proteome</keyword>
<dbReference type="InterPro" id="IPR013216">
    <property type="entry name" value="Methyltransf_11"/>
</dbReference>
<sequence length="201" mass="23394">MSKNYIHKFDKQAEKYERMRHHNLMKKYRPLIFRDAEGEVLECAIGVGNNFLYYDNVEKVTGVDFSREMLKFAKQEAAKYPFHTELLEADIETLHFEADSFDTIVSSLSFCGYEHPVKVLNQLSVWCRPGGKILLMEHGISRKKPLSAVQKLIDPLSLKVVGCHQNRNIESVVKQSNLKIERIERFALECVYLIWASPWNK</sequence>
<dbReference type="InterPro" id="IPR029063">
    <property type="entry name" value="SAM-dependent_MTases_sf"/>
</dbReference>
<dbReference type="Gene3D" id="3.40.50.150">
    <property type="entry name" value="Vaccinia Virus protein VP39"/>
    <property type="match status" value="1"/>
</dbReference>
<dbReference type="InterPro" id="IPR052356">
    <property type="entry name" value="Thiol_S-MT"/>
</dbReference>
<protein>
    <submittedName>
        <fullName evidence="2">Class I SAM-dependent methyltransferase</fullName>
        <ecNumber evidence="2">2.1.1.-</ecNumber>
    </submittedName>
</protein>
<evidence type="ECO:0000313" key="3">
    <source>
        <dbReference type="Proteomes" id="UP001597519"/>
    </source>
</evidence>
<dbReference type="PANTHER" id="PTHR45036:SF1">
    <property type="entry name" value="METHYLTRANSFERASE LIKE 7A"/>
    <property type="match status" value="1"/>
</dbReference>
<gene>
    <name evidence="2" type="ORF">ACFSX4_11745</name>
</gene>
<dbReference type="PANTHER" id="PTHR45036">
    <property type="entry name" value="METHYLTRANSFERASE LIKE 7B"/>
    <property type="match status" value="1"/>
</dbReference>
<dbReference type="EC" id="2.1.1.-" evidence="2"/>
<name>A0ABW5WYN4_9STAP</name>
<dbReference type="RefSeq" id="WP_377775074.1">
    <property type="nucleotide sequence ID" value="NZ_JBHUOQ010000004.1"/>
</dbReference>
<feature type="domain" description="Methyltransferase type 11" evidence="1">
    <location>
        <begin position="41"/>
        <end position="134"/>
    </location>
</feature>
<keyword evidence="2" id="KW-0808">Transferase</keyword>
<dbReference type="CDD" id="cd02440">
    <property type="entry name" value="AdoMet_MTases"/>
    <property type="match status" value="1"/>
</dbReference>
<dbReference type="Proteomes" id="UP001597519">
    <property type="component" value="Unassembled WGS sequence"/>
</dbReference>
<dbReference type="Pfam" id="PF08241">
    <property type="entry name" value="Methyltransf_11"/>
    <property type="match status" value="1"/>
</dbReference>
<evidence type="ECO:0000259" key="1">
    <source>
        <dbReference type="Pfam" id="PF08241"/>
    </source>
</evidence>
<keyword evidence="2" id="KW-0489">Methyltransferase</keyword>
<dbReference type="GO" id="GO:0008168">
    <property type="term" value="F:methyltransferase activity"/>
    <property type="evidence" value="ECO:0007669"/>
    <property type="project" value="UniProtKB-KW"/>
</dbReference>
<proteinExistence type="predicted"/>
<dbReference type="GO" id="GO:0032259">
    <property type="term" value="P:methylation"/>
    <property type="evidence" value="ECO:0007669"/>
    <property type="project" value="UniProtKB-KW"/>
</dbReference>